<keyword evidence="2 4" id="KW-0689">Ribosomal protein</keyword>
<dbReference type="HAMAP" id="MF_01367">
    <property type="entry name" value="Ribosomal_uL14"/>
    <property type="match status" value="1"/>
</dbReference>
<proteinExistence type="inferred from homology"/>
<dbReference type="Gene3D" id="2.40.150.20">
    <property type="entry name" value="Ribosomal protein L14"/>
    <property type="match status" value="1"/>
</dbReference>
<dbReference type="GO" id="GO:0003735">
    <property type="term" value="F:structural constituent of ribosome"/>
    <property type="evidence" value="ECO:0007669"/>
    <property type="project" value="InterPro"/>
</dbReference>
<organism evidence="4">
    <name type="scientific">Pseudourostyla cristata</name>
    <dbReference type="NCBI Taxonomy" id="293816"/>
    <lineage>
        <taxon>Eukaryota</taxon>
        <taxon>Sar</taxon>
        <taxon>Alveolata</taxon>
        <taxon>Ciliophora</taxon>
        <taxon>Intramacronucleata</taxon>
        <taxon>Spirotrichea</taxon>
        <taxon>Stichotrichia</taxon>
        <taxon>Urostylida</taxon>
        <taxon>Pseudourostylidae</taxon>
        <taxon>Pseudourostyla</taxon>
    </lineage>
</organism>
<dbReference type="Pfam" id="PF00238">
    <property type="entry name" value="Ribosomal_L14"/>
    <property type="match status" value="1"/>
</dbReference>
<evidence type="ECO:0000256" key="1">
    <source>
        <dbReference type="ARBA" id="ARBA00010745"/>
    </source>
</evidence>
<dbReference type="GO" id="GO:0006412">
    <property type="term" value="P:translation"/>
    <property type="evidence" value="ECO:0007669"/>
    <property type="project" value="InterPro"/>
</dbReference>
<evidence type="ECO:0000313" key="4">
    <source>
        <dbReference type="EMBL" id="QCU82602.1"/>
    </source>
</evidence>
<dbReference type="CDD" id="cd00337">
    <property type="entry name" value="Ribosomal_uL14"/>
    <property type="match status" value="1"/>
</dbReference>
<gene>
    <name evidence="4" type="primary">rpl14</name>
</gene>
<dbReference type="InterPro" id="IPR036853">
    <property type="entry name" value="Ribosomal_uL14_sf"/>
</dbReference>
<accession>A0A4P9JLI5</accession>
<dbReference type="EMBL" id="MH888186">
    <property type="protein sequence ID" value="QCU82602.1"/>
    <property type="molecule type" value="Genomic_DNA"/>
</dbReference>
<keyword evidence="3" id="KW-0687">Ribonucleoprotein</keyword>
<comment type="similarity">
    <text evidence="1">Belongs to the universal ribosomal protein uL14 family.</text>
</comment>
<protein>
    <submittedName>
        <fullName evidence="4">Ribosomal protein L14</fullName>
    </submittedName>
</protein>
<dbReference type="InterPro" id="IPR000218">
    <property type="entry name" value="Ribosomal_uL14"/>
</dbReference>
<keyword evidence="4" id="KW-0496">Mitochondrion</keyword>
<evidence type="ECO:0000256" key="3">
    <source>
        <dbReference type="ARBA" id="ARBA00023274"/>
    </source>
</evidence>
<evidence type="ECO:0000256" key="2">
    <source>
        <dbReference type="ARBA" id="ARBA00022980"/>
    </source>
</evidence>
<reference evidence="4" key="1">
    <citation type="journal article" date="2019" name="Mitochondrial DNA Part B Resour">
        <title>The mitochondrial genome of the ciliate Pseudourostyla cristata (Ciliophora, Urostylida).</title>
        <authorList>
            <person name="Park K.-M."/>
            <person name="Min G.-S."/>
            <person name="Kim S."/>
        </authorList>
    </citation>
    <scope>NUCLEOTIDE SEQUENCE</scope>
</reference>
<dbReference type="GO" id="GO:0005840">
    <property type="term" value="C:ribosome"/>
    <property type="evidence" value="ECO:0007669"/>
    <property type="project" value="UniProtKB-KW"/>
</dbReference>
<sequence length="128" mass="15314">MIQKQTWLSIADNTNVKWLQIFHLYKGFFKKQTKIGFFVKGSARVVEPPRIEYKGFKFKFNLKGDICRGLFIRGKYNIYKHDSSTIYFKKNNIILIKKKQDLKSKYLYGPITKMLKRKRFTLLFSTTL</sequence>
<dbReference type="SMART" id="SM01374">
    <property type="entry name" value="Ribosomal_L14"/>
    <property type="match status" value="1"/>
</dbReference>
<dbReference type="GO" id="GO:1990904">
    <property type="term" value="C:ribonucleoprotein complex"/>
    <property type="evidence" value="ECO:0007669"/>
    <property type="project" value="UniProtKB-KW"/>
</dbReference>
<dbReference type="SUPFAM" id="SSF50193">
    <property type="entry name" value="Ribosomal protein L14"/>
    <property type="match status" value="1"/>
</dbReference>
<dbReference type="AlphaFoldDB" id="A0A4P9JLI5"/>
<geneLocation type="mitochondrion" evidence="4"/>
<name>A0A4P9JLI5_9SPIT</name>